<dbReference type="InterPro" id="IPR020806">
    <property type="entry name" value="PKS_PP-bd"/>
</dbReference>
<dbReference type="PANTHER" id="PTHR43775">
    <property type="entry name" value="FATTY ACID SYNTHASE"/>
    <property type="match status" value="1"/>
</dbReference>
<evidence type="ECO:0000256" key="3">
    <source>
        <dbReference type="ARBA" id="ARBA00022553"/>
    </source>
</evidence>
<dbReference type="InterPro" id="IPR016035">
    <property type="entry name" value="Acyl_Trfase/lysoPLipase"/>
</dbReference>
<dbReference type="SMART" id="SM00826">
    <property type="entry name" value="PKS_DH"/>
    <property type="match status" value="1"/>
</dbReference>
<dbReference type="InterPro" id="IPR016036">
    <property type="entry name" value="Malonyl_transacylase_ACP-bd"/>
</dbReference>
<keyword evidence="6" id="KW-0045">Antibiotic biosynthesis</keyword>
<comment type="function">
    <text evidence="10">Involved in the biosynthesis of antibiotic erythromycin via the biosynthesis of its aglycone precursor, 6-deoxyerythronolide B (6-dEB).</text>
</comment>
<dbReference type="Pfam" id="PF08990">
    <property type="entry name" value="Docking"/>
    <property type="match status" value="1"/>
</dbReference>
<dbReference type="EC" id="2.3.1.94" evidence="13"/>
<dbReference type="Pfam" id="PF00109">
    <property type="entry name" value="ketoacyl-synt"/>
    <property type="match status" value="1"/>
</dbReference>
<dbReference type="PROSITE" id="PS52004">
    <property type="entry name" value="KS3_2"/>
    <property type="match status" value="1"/>
</dbReference>
<dbReference type="FunFam" id="1.10.1200.10:FF:000007">
    <property type="entry name" value="Probable polyketide synthase pks17"/>
    <property type="match status" value="1"/>
</dbReference>
<comment type="cofactor">
    <cofactor evidence="1">
        <name>pantetheine 4'-phosphate</name>
        <dbReference type="ChEBI" id="CHEBI:47942"/>
    </cofactor>
</comment>
<dbReference type="GO" id="GO:0047879">
    <property type="term" value="F:erythronolide synthase activity"/>
    <property type="evidence" value="ECO:0007669"/>
    <property type="project" value="UniProtKB-EC"/>
</dbReference>
<dbReference type="SUPFAM" id="SSF47336">
    <property type="entry name" value="ACP-like"/>
    <property type="match status" value="1"/>
</dbReference>
<evidence type="ECO:0000259" key="15">
    <source>
        <dbReference type="PROSITE" id="PS52004"/>
    </source>
</evidence>
<dbReference type="Gene3D" id="1.10.1200.10">
    <property type="entry name" value="ACP-like"/>
    <property type="match status" value="1"/>
</dbReference>
<dbReference type="Gene3D" id="3.40.50.720">
    <property type="entry name" value="NAD(P)-binding Rossmann-like Domain"/>
    <property type="match status" value="1"/>
</dbReference>
<dbReference type="GO" id="GO:0004315">
    <property type="term" value="F:3-oxoacyl-[acyl-carrier-protein] synthase activity"/>
    <property type="evidence" value="ECO:0007669"/>
    <property type="project" value="InterPro"/>
</dbReference>
<evidence type="ECO:0000256" key="9">
    <source>
        <dbReference type="ARBA" id="ARBA00052442"/>
    </source>
</evidence>
<comment type="pathway">
    <text evidence="11">Antibiotic biosynthesis; erythromycin biosynthesis.</text>
</comment>
<keyword evidence="5" id="KW-0677">Repeat</keyword>
<dbReference type="SMART" id="SM00822">
    <property type="entry name" value="PKS_KR"/>
    <property type="match status" value="1"/>
</dbReference>
<dbReference type="Pfam" id="PF08659">
    <property type="entry name" value="KR"/>
    <property type="match status" value="1"/>
</dbReference>
<accession>A0A1Y5XZY1</accession>
<keyword evidence="7" id="KW-0511">Multifunctional enzyme</keyword>
<dbReference type="Pfam" id="PF21089">
    <property type="entry name" value="PKS_DH_N"/>
    <property type="match status" value="1"/>
</dbReference>
<evidence type="ECO:0000256" key="12">
    <source>
        <dbReference type="ARBA" id="ARBA00063272"/>
    </source>
</evidence>
<keyword evidence="4" id="KW-0808">Transferase</keyword>
<keyword evidence="17" id="KW-1185">Reference proteome</keyword>
<dbReference type="SUPFAM" id="SSF52151">
    <property type="entry name" value="FabD/lysophospholipase-like"/>
    <property type="match status" value="1"/>
</dbReference>
<dbReference type="GO" id="GO:0033068">
    <property type="term" value="P:macrolide biosynthetic process"/>
    <property type="evidence" value="ECO:0007669"/>
    <property type="project" value="UniProtKB-ARBA"/>
</dbReference>
<dbReference type="InterPro" id="IPR050091">
    <property type="entry name" value="PKS_NRPS_Biosynth_Enz"/>
</dbReference>
<dbReference type="SMART" id="SM00823">
    <property type="entry name" value="PKS_PP"/>
    <property type="match status" value="1"/>
</dbReference>
<dbReference type="SUPFAM" id="SSF53901">
    <property type="entry name" value="Thiolase-like"/>
    <property type="match status" value="1"/>
</dbReference>
<dbReference type="InterPro" id="IPR042104">
    <property type="entry name" value="PKS_dehydratase_sf"/>
</dbReference>
<dbReference type="Gene3D" id="3.10.129.110">
    <property type="entry name" value="Polyketide synthase dehydratase"/>
    <property type="match status" value="2"/>
</dbReference>
<dbReference type="SUPFAM" id="SSF55048">
    <property type="entry name" value="Probable ACP-binding domain of malonyl-CoA ACP transacylase"/>
    <property type="match status" value="1"/>
</dbReference>
<keyword evidence="8" id="KW-0012">Acyltransferase</keyword>
<dbReference type="InterPro" id="IPR032821">
    <property type="entry name" value="PKS_assoc"/>
</dbReference>
<dbReference type="InterPro" id="IPR014030">
    <property type="entry name" value="Ketoacyl_synth_N"/>
</dbReference>
<name>A0A1Y5XZY1_KIBAR</name>
<dbReference type="SMART" id="SM01294">
    <property type="entry name" value="PKS_PP_betabranch"/>
    <property type="match status" value="1"/>
</dbReference>
<evidence type="ECO:0000256" key="10">
    <source>
        <dbReference type="ARBA" id="ARBA00060158"/>
    </source>
</evidence>
<dbReference type="Gene3D" id="3.30.70.3290">
    <property type="match status" value="1"/>
</dbReference>
<dbReference type="InterPro" id="IPR036736">
    <property type="entry name" value="ACP-like_sf"/>
</dbReference>
<evidence type="ECO:0000256" key="5">
    <source>
        <dbReference type="ARBA" id="ARBA00022737"/>
    </source>
</evidence>
<evidence type="ECO:0000256" key="11">
    <source>
        <dbReference type="ARBA" id="ARBA00060622"/>
    </source>
</evidence>
<keyword evidence="2" id="KW-0596">Phosphopantetheine</keyword>
<dbReference type="InterPro" id="IPR036291">
    <property type="entry name" value="NAD(P)-bd_dom_sf"/>
</dbReference>
<dbReference type="GO" id="GO:0006633">
    <property type="term" value="P:fatty acid biosynthetic process"/>
    <property type="evidence" value="ECO:0007669"/>
    <property type="project" value="InterPro"/>
</dbReference>
<evidence type="ECO:0000256" key="2">
    <source>
        <dbReference type="ARBA" id="ARBA00022450"/>
    </source>
</evidence>
<dbReference type="GO" id="GO:0004312">
    <property type="term" value="F:fatty acid synthase activity"/>
    <property type="evidence" value="ECO:0007669"/>
    <property type="project" value="TreeGrafter"/>
</dbReference>
<evidence type="ECO:0000256" key="8">
    <source>
        <dbReference type="ARBA" id="ARBA00023315"/>
    </source>
</evidence>
<dbReference type="Pfam" id="PF00698">
    <property type="entry name" value="Acyl_transf_1"/>
    <property type="match status" value="1"/>
</dbReference>
<dbReference type="InterPro" id="IPR018201">
    <property type="entry name" value="Ketoacyl_synth_AS"/>
</dbReference>
<dbReference type="CDD" id="cd00833">
    <property type="entry name" value="PKS"/>
    <property type="match status" value="1"/>
</dbReference>
<dbReference type="CDD" id="cd08956">
    <property type="entry name" value="KR_3_FAS_SDR_x"/>
    <property type="match status" value="1"/>
</dbReference>
<comment type="subunit">
    <text evidence="12">Homodimer. Erythronolide synthase is composed of EryAI, EryAII and EryAIII multimodular (2 modules) polypeptides each coding for a functional synthase subunit which participates in 2 of the six FAS-like elongation steps required for formation of the polyketide. Module 1, 2, 3, 4, 5, and 6 participating in biosynthesis steps 1, 2, 3, 4, 5, and 6, respectively.</text>
</comment>
<sequence>MSEQQLREYLKRVLADARRLQSRVKQLEDAASDPIAIVGMACRFPGDVGSPEDLWQLVAAETDAITEFPADRGWDLDALFDPDPDHPGTCYTREGGFLTDVGDFDAGFFGISPREAHAMDPEQRLMLELSWEALERAGIAPDSVRGRDVGVFTGTGGGDYNAESHESGGVDGYVMTGALSSVISGRVAYVLGLEGPAVTVDTACSSSLVALHLAAQSLRSGESSLSLAGGVTIMSAPYTLIGSAGQRGLSSDARCKAFAAGADGTGLAEGAGVLVLERLADAVRNGHHVWGLLRGSAVNQDGASAGLTAPNGPSQRRVIRAALANARLTASDVDAVEAHGTGTALGDPIEAQAVLATYGKGRDPERPLWLGSIKSNIGHGQAAAGMAGVIKMVMAMRHGVLPRTLHVDELTPQVDWSAGAVRVLTESREWTAVDRPRRAAISGFGISGTNAHVIVEQAPEPPQPGEPTPGLFGDAVVPLVISARGAQGLAGQAARLASLLSQPADLIEVSRSLVHTRASLSDRAVVVTADRDEAVAGLEALARAEITPSVVATTGPSAPGRTVFVFPGQGAQWAGMGADLLDSCPVFASKMDECAAALDELTGWSLLDVIRQADGARSMEALDVAQPVLFATMVSLAAVWQASGVVPDAVVGHSQGEVAAAYVAGGLSLQDAAAVVVARSKAIAGGKPGQGGMVSILASADRAKELIKGWPNAIEIAVVNSPSSVVVAGDLEALRELVEHCQTVSVKAKLLVLANAAGHTAQMESIENEVRSALIGIKPQAGSVSFYSTVTAGVLETTELDGAYWYRNLRQTVEFDAAVRALADSGHRTFVEVSAHPILTTNVQDVLADCDAGPAVVTGTLRRDESGPRRLLMSLAELYVHGFDVDWRTVVGRSAAQPAGLPTYAFQRKRYWLEPSQKSGDPTRWGLGVVDHPLLGAVTEVPGSGQVVFTSRLSRRDHAWLAETPELPAAVLLELVGRAGDEVDCDLVVELRVENPLVLPAEGAVQIRVTVDPADEAGQRQATVHGRAEEAGWLLLATARLATDEAGGDFDVLPGDEAATSVELPGEPEGYRLHPALLDTALRAAFPEDEPMLAVSFADVRLFATGAGALRVHVVPRGPDVVGVQLVDPRGAAVASLGSVTFRPESERTVTATGSEWLRDTLFRVGWPEITLPDASGAPAYVSTVEEAATVDTTALTVQRDVAHALDMVQGWLSGPADRRLVVVTPELGDPAAAAVWGLVRSAQLEHPDRFVLFAADDIAAAKELAASVLASGEPQVALSEGVIRVPRLARVTPVPDEYAPLEPGGTVLVTGGTGTLGRLVARHLVERHQVKSLVLASRQGESAHGAADLAAELGDLGARVRIVACDVADRDAVAELLTQEPVTAVVHTAGVLDDGVVTGLRQDQLAAVLRPKADAAVVLDELTRDLDLSAFVLFSSAAGVFGSPGQATLAAASAFVDALAARRRAAGLPAVSVAWGPWTENSLNRTEHAGLSVAQGLEVLDRALHASEPVLVAAKTDFATLRARASSVGSLPVLMRGLVKIRRTAASAADPVSIVERLRTMSQDEQDKYLLTMVRTAAAAALGMASAAELPPHRAFVAAGFTSLTAVELRNRLAEQTGLRLPSTLVFDHPTPAVLARYLRDEMSSTSTEDTISAELRRLEQAADGLDAEQIESSRIVARLKALAAKLAPVGADADEGVTTKLESASAAEVLAFIDEEFGKV</sequence>
<dbReference type="InterPro" id="IPR055123">
    <property type="entry name" value="SpnB-like_Rossmann"/>
</dbReference>
<dbReference type="InterPro" id="IPR001227">
    <property type="entry name" value="Ac_transferase_dom_sf"/>
</dbReference>
<reference evidence="16 17" key="1">
    <citation type="submission" date="2017-04" db="EMBL/GenBank/DDBJ databases">
        <authorList>
            <person name="Afonso C.L."/>
            <person name="Miller P.J."/>
            <person name="Scott M.A."/>
            <person name="Spackman E."/>
            <person name="Goraichik I."/>
            <person name="Dimitrov K.M."/>
            <person name="Suarez D.L."/>
            <person name="Swayne D.E."/>
        </authorList>
    </citation>
    <scope>NUCLEOTIDE SEQUENCE [LARGE SCALE GENOMIC DNA]</scope>
    <source>
        <strain evidence="16 17">DSM 43828</strain>
    </source>
</reference>
<dbReference type="OrthoDB" id="9778690at2"/>
<dbReference type="PROSITE" id="PS50075">
    <property type="entry name" value="CARRIER"/>
    <property type="match status" value="1"/>
</dbReference>
<evidence type="ECO:0000256" key="1">
    <source>
        <dbReference type="ARBA" id="ARBA00001957"/>
    </source>
</evidence>
<dbReference type="Pfam" id="PF22953">
    <property type="entry name" value="SpnB_Rossmann"/>
    <property type="match status" value="1"/>
</dbReference>
<dbReference type="InterPro" id="IPR049551">
    <property type="entry name" value="PKS_DH_C"/>
</dbReference>
<dbReference type="SUPFAM" id="SSF51735">
    <property type="entry name" value="NAD(P)-binding Rossmann-fold domains"/>
    <property type="match status" value="2"/>
</dbReference>
<feature type="domain" description="Ketosynthase family 3 (KS3)" evidence="15">
    <location>
        <begin position="32"/>
        <end position="457"/>
    </location>
</feature>
<dbReference type="EMBL" id="FWXV01000008">
    <property type="protein sequence ID" value="SMD22486.1"/>
    <property type="molecule type" value="Genomic_DNA"/>
</dbReference>
<dbReference type="InterPro" id="IPR020841">
    <property type="entry name" value="PKS_Beta-ketoAc_synthase_dom"/>
</dbReference>
<evidence type="ECO:0000256" key="13">
    <source>
        <dbReference type="ARBA" id="ARBA00066981"/>
    </source>
</evidence>
<dbReference type="InterPro" id="IPR057326">
    <property type="entry name" value="KR_dom"/>
</dbReference>
<comment type="catalytic activity">
    <reaction evidence="9">
        <text>6 (S)-methylmalonyl-CoA + propanoyl-CoA + 6 NADPH + 12 H(+) = 6-deoxyerythronolide B + 6 CO2 + 6 NADP(+) + 7 CoA + H2O</text>
        <dbReference type="Rhea" id="RHEA:23068"/>
        <dbReference type="ChEBI" id="CHEBI:15377"/>
        <dbReference type="ChEBI" id="CHEBI:15378"/>
        <dbReference type="ChEBI" id="CHEBI:16089"/>
        <dbReference type="ChEBI" id="CHEBI:16526"/>
        <dbReference type="ChEBI" id="CHEBI:57287"/>
        <dbReference type="ChEBI" id="CHEBI:57327"/>
        <dbReference type="ChEBI" id="CHEBI:57392"/>
        <dbReference type="ChEBI" id="CHEBI:57783"/>
        <dbReference type="ChEBI" id="CHEBI:58349"/>
        <dbReference type="EC" id="2.3.1.94"/>
    </reaction>
</comment>
<evidence type="ECO:0000256" key="4">
    <source>
        <dbReference type="ARBA" id="ARBA00022679"/>
    </source>
</evidence>
<dbReference type="InterPro" id="IPR014031">
    <property type="entry name" value="Ketoacyl_synth_C"/>
</dbReference>
<evidence type="ECO:0000256" key="6">
    <source>
        <dbReference type="ARBA" id="ARBA00023194"/>
    </source>
</evidence>
<protein>
    <recommendedName>
        <fullName evidence="13">6-deoxyerythronolide-B synthase</fullName>
        <ecNumber evidence="13">2.3.1.94</ecNumber>
    </recommendedName>
</protein>
<dbReference type="FunFam" id="3.40.47.10:FF:000019">
    <property type="entry name" value="Polyketide synthase type I"/>
    <property type="match status" value="1"/>
</dbReference>
<dbReference type="GO" id="GO:0031177">
    <property type="term" value="F:phosphopantetheine binding"/>
    <property type="evidence" value="ECO:0007669"/>
    <property type="project" value="InterPro"/>
</dbReference>
<dbReference type="PROSITE" id="PS00606">
    <property type="entry name" value="KS3_1"/>
    <property type="match status" value="1"/>
</dbReference>
<dbReference type="Pfam" id="PF02801">
    <property type="entry name" value="Ketoacyl-synt_C"/>
    <property type="match status" value="1"/>
</dbReference>
<evidence type="ECO:0000313" key="16">
    <source>
        <dbReference type="EMBL" id="SMD22486.1"/>
    </source>
</evidence>
<dbReference type="Gene3D" id="3.40.366.10">
    <property type="entry name" value="Malonyl-Coenzyme A Acyl Carrier Protein, domain 2"/>
    <property type="match status" value="1"/>
</dbReference>
<dbReference type="Pfam" id="PF00550">
    <property type="entry name" value="PP-binding"/>
    <property type="match status" value="1"/>
</dbReference>
<evidence type="ECO:0000313" key="17">
    <source>
        <dbReference type="Proteomes" id="UP000192674"/>
    </source>
</evidence>
<dbReference type="SMART" id="SM00827">
    <property type="entry name" value="PKS_AT"/>
    <property type="match status" value="1"/>
</dbReference>
<dbReference type="InterPro" id="IPR016039">
    <property type="entry name" value="Thiolase-like"/>
</dbReference>
<dbReference type="InterPro" id="IPR014043">
    <property type="entry name" value="Acyl_transferase_dom"/>
</dbReference>
<feature type="domain" description="Carrier" evidence="14">
    <location>
        <begin position="1569"/>
        <end position="1644"/>
    </location>
</feature>
<keyword evidence="3" id="KW-0597">Phosphoprotein</keyword>
<dbReference type="PANTHER" id="PTHR43775:SF51">
    <property type="entry name" value="INACTIVE PHENOLPHTHIOCEROL SYNTHESIS POLYKETIDE SYNTHASE TYPE I PKS1-RELATED"/>
    <property type="match status" value="1"/>
</dbReference>
<organism evidence="16 17">
    <name type="scientific">Kibdelosporangium aridum</name>
    <dbReference type="NCBI Taxonomy" id="2030"/>
    <lineage>
        <taxon>Bacteria</taxon>
        <taxon>Bacillati</taxon>
        <taxon>Actinomycetota</taxon>
        <taxon>Actinomycetes</taxon>
        <taxon>Pseudonocardiales</taxon>
        <taxon>Pseudonocardiaceae</taxon>
        <taxon>Kibdelosporangium</taxon>
    </lineage>
</organism>
<proteinExistence type="predicted"/>
<dbReference type="Proteomes" id="UP000192674">
    <property type="component" value="Unassembled WGS sequence"/>
</dbReference>
<dbReference type="InterPro" id="IPR020807">
    <property type="entry name" value="PKS_DH"/>
</dbReference>
<dbReference type="Pfam" id="PF16197">
    <property type="entry name" value="KAsynt_C_assoc"/>
    <property type="match status" value="1"/>
</dbReference>
<dbReference type="InterPro" id="IPR049552">
    <property type="entry name" value="PKS_DH_N"/>
</dbReference>
<dbReference type="Gene3D" id="3.40.47.10">
    <property type="match status" value="1"/>
</dbReference>
<dbReference type="Pfam" id="PF14765">
    <property type="entry name" value="PS-DH"/>
    <property type="match status" value="1"/>
</dbReference>
<evidence type="ECO:0000259" key="14">
    <source>
        <dbReference type="PROSITE" id="PS50075"/>
    </source>
</evidence>
<dbReference type="FunFam" id="3.40.366.10:FF:000002">
    <property type="entry name" value="Probable polyketide synthase 2"/>
    <property type="match status" value="1"/>
</dbReference>
<dbReference type="InterPro" id="IPR015083">
    <property type="entry name" value="NorB/c/GfsB-D-like_docking"/>
</dbReference>
<gene>
    <name evidence="16" type="ORF">SAMN05661093_07449</name>
</gene>
<evidence type="ECO:0000256" key="7">
    <source>
        <dbReference type="ARBA" id="ARBA00023268"/>
    </source>
</evidence>
<dbReference type="InterPro" id="IPR013968">
    <property type="entry name" value="PKS_KR"/>
</dbReference>
<dbReference type="SMART" id="SM00825">
    <property type="entry name" value="PKS_KS"/>
    <property type="match status" value="1"/>
</dbReference>
<dbReference type="InterPro" id="IPR009081">
    <property type="entry name" value="PP-bd_ACP"/>
</dbReference>